<keyword evidence="1" id="KW-0479">Metal-binding</keyword>
<dbReference type="EMBL" id="CP019640">
    <property type="protein sequence ID" value="AQQ54447.1"/>
    <property type="molecule type" value="Genomic_DNA"/>
</dbReference>
<dbReference type="SUPFAM" id="SSF56300">
    <property type="entry name" value="Metallo-dependent phosphatases"/>
    <property type="match status" value="1"/>
</dbReference>
<dbReference type="InterPro" id="IPR029052">
    <property type="entry name" value="Metallo-depent_PP-like"/>
</dbReference>
<gene>
    <name evidence="4" type="ORF">B0X71_15955</name>
</gene>
<accession>A0A1Q2L2Z9</accession>
<dbReference type="Proteomes" id="UP000188184">
    <property type="component" value="Chromosome"/>
</dbReference>
<proteinExistence type="predicted"/>
<reference evidence="4 5" key="1">
    <citation type="submission" date="2017-02" db="EMBL/GenBank/DDBJ databases">
        <title>The complete genomic sequence of a novel cold adapted crude oil-degrading bacterium Planococcus qaidamina Y42.</title>
        <authorList>
            <person name="Yang R."/>
        </authorList>
    </citation>
    <scope>NUCLEOTIDE SEQUENCE [LARGE SCALE GENOMIC DNA]</scope>
    <source>
        <strain evidence="4 5">Y42</strain>
    </source>
</reference>
<evidence type="ECO:0000256" key="2">
    <source>
        <dbReference type="ARBA" id="ARBA00022801"/>
    </source>
</evidence>
<sequence length="293" mass="32269">MKKWAIVLVILLLSAVLFVWANNKWITVTEYSISSPEIPDAFDGARIAQISDLHSATFGVGQSAILEKTADAEPDIIFVTGDIVDSARYDLETALTLMEGLLEIAPVYFATGNQEISKDRVEIHVSALENLNIIVLENEMMEWNRAGQTIYIAGIHDPLIDASMHDPLVGVDFHDPQIAYAERAGQYVQESLKVIPFTDTFTLLLAHRPEYIDEYAETEADVVFSGHAHGGQIRIPGIGGVFAPGQGFFPELTEGTVKLADTELVISRGLGNSSFPLRIFNRPEIVTVTLNRE</sequence>
<dbReference type="Gene3D" id="3.60.21.10">
    <property type="match status" value="1"/>
</dbReference>
<evidence type="ECO:0000313" key="5">
    <source>
        <dbReference type="Proteomes" id="UP000188184"/>
    </source>
</evidence>
<dbReference type="PANTHER" id="PTHR31302:SF31">
    <property type="entry name" value="PHOSPHODIESTERASE YAEI"/>
    <property type="match status" value="1"/>
</dbReference>
<dbReference type="InterPro" id="IPR004843">
    <property type="entry name" value="Calcineurin-like_PHP"/>
</dbReference>
<dbReference type="InterPro" id="IPR051158">
    <property type="entry name" value="Metallophosphoesterase_sf"/>
</dbReference>
<dbReference type="Pfam" id="PF00149">
    <property type="entry name" value="Metallophos"/>
    <property type="match status" value="1"/>
</dbReference>
<evidence type="ECO:0000259" key="3">
    <source>
        <dbReference type="Pfam" id="PF00149"/>
    </source>
</evidence>
<dbReference type="RefSeq" id="WP_077590341.1">
    <property type="nucleotide sequence ID" value="NZ_CP019640.1"/>
</dbReference>
<protein>
    <submittedName>
        <fullName evidence="4">Phosphoesterase</fullName>
    </submittedName>
</protein>
<organism evidence="4 5">
    <name type="scientific">Planococcus lenghuensis</name>
    <dbReference type="NCBI Taxonomy" id="2213202"/>
    <lineage>
        <taxon>Bacteria</taxon>
        <taxon>Bacillati</taxon>
        <taxon>Bacillota</taxon>
        <taxon>Bacilli</taxon>
        <taxon>Bacillales</taxon>
        <taxon>Caryophanaceae</taxon>
        <taxon>Planococcus</taxon>
    </lineage>
</organism>
<dbReference type="KEGG" id="pmar:B0X71_15955"/>
<dbReference type="AlphaFoldDB" id="A0A1Q2L2Z9"/>
<feature type="domain" description="Calcineurin-like phosphoesterase" evidence="3">
    <location>
        <begin position="46"/>
        <end position="230"/>
    </location>
</feature>
<dbReference type="GO" id="GO:0016020">
    <property type="term" value="C:membrane"/>
    <property type="evidence" value="ECO:0007669"/>
    <property type="project" value="GOC"/>
</dbReference>
<dbReference type="GO" id="GO:0046872">
    <property type="term" value="F:metal ion binding"/>
    <property type="evidence" value="ECO:0007669"/>
    <property type="project" value="UniProtKB-KW"/>
</dbReference>
<keyword evidence="2" id="KW-0378">Hydrolase</keyword>
<dbReference type="PANTHER" id="PTHR31302">
    <property type="entry name" value="TRANSMEMBRANE PROTEIN WITH METALLOPHOSPHOESTERASE DOMAIN-RELATED"/>
    <property type="match status" value="1"/>
</dbReference>
<evidence type="ECO:0000256" key="1">
    <source>
        <dbReference type="ARBA" id="ARBA00022723"/>
    </source>
</evidence>
<dbReference type="GO" id="GO:0009245">
    <property type="term" value="P:lipid A biosynthetic process"/>
    <property type="evidence" value="ECO:0007669"/>
    <property type="project" value="TreeGrafter"/>
</dbReference>
<dbReference type="OrthoDB" id="9780884at2"/>
<name>A0A1Q2L2Z9_9BACL</name>
<dbReference type="GO" id="GO:0008758">
    <property type="term" value="F:UDP-2,3-diacylglucosamine hydrolase activity"/>
    <property type="evidence" value="ECO:0007669"/>
    <property type="project" value="TreeGrafter"/>
</dbReference>
<dbReference type="CDD" id="cd07385">
    <property type="entry name" value="MPP_YkuE_C"/>
    <property type="match status" value="1"/>
</dbReference>
<evidence type="ECO:0000313" key="4">
    <source>
        <dbReference type="EMBL" id="AQQ54447.1"/>
    </source>
</evidence>
<keyword evidence="5" id="KW-1185">Reference proteome</keyword>